<dbReference type="EMBL" id="FP565575">
    <property type="protein sequence ID" value="CBE69333.1"/>
    <property type="molecule type" value="Genomic_DNA"/>
</dbReference>
<dbReference type="GO" id="GO:0005886">
    <property type="term" value="C:plasma membrane"/>
    <property type="evidence" value="ECO:0007669"/>
    <property type="project" value="UniProtKB-SubCell"/>
</dbReference>
<accession>D5MI40</accession>
<evidence type="ECO:0000256" key="1">
    <source>
        <dbReference type="ARBA" id="ARBA00004651"/>
    </source>
</evidence>
<dbReference type="EC" id="3.6.3.-" evidence="13"/>
<dbReference type="SFLD" id="SFLDG00002">
    <property type="entry name" value="C1.7:_P-type_atpase_like"/>
    <property type="match status" value="1"/>
</dbReference>
<keyword evidence="7" id="KW-0067">ATP-binding</keyword>
<dbReference type="InterPro" id="IPR018303">
    <property type="entry name" value="ATPase_P-typ_P_site"/>
</dbReference>
<dbReference type="NCBIfam" id="TIGR01494">
    <property type="entry name" value="ATPase_P-type"/>
    <property type="match status" value="4"/>
</dbReference>
<comment type="similarity">
    <text evidence="2">Belongs to the cation transport ATPase (P-type) (TC 3.A.3) family. Type IIA subfamily.</text>
</comment>
<keyword evidence="4 11" id="KW-0812">Transmembrane</keyword>
<evidence type="ECO:0000256" key="9">
    <source>
        <dbReference type="ARBA" id="ARBA00022989"/>
    </source>
</evidence>
<dbReference type="SUPFAM" id="SSF81665">
    <property type="entry name" value="Calcium ATPase, transmembrane domain M"/>
    <property type="match status" value="1"/>
</dbReference>
<dbReference type="Gene3D" id="3.40.1110.10">
    <property type="entry name" value="Calcium-transporting ATPase, cytoplasmic domain N"/>
    <property type="match status" value="1"/>
</dbReference>
<keyword evidence="13" id="KW-0378">Hydrolase</keyword>
<dbReference type="InterPro" id="IPR023214">
    <property type="entry name" value="HAD_sf"/>
</dbReference>
<dbReference type="InterPro" id="IPR044492">
    <property type="entry name" value="P_typ_ATPase_HD_dom"/>
</dbReference>
<evidence type="ECO:0000256" key="8">
    <source>
        <dbReference type="ARBA" id="ARBA00022967"/>
    </source>
</evidence>
<comment type="subcellular location">
    <subcellularLocation>
        <location evidence="1">Cell membrane</location>
        <topology evidence="1">Multi-pass membrane protein</topology>
    </subcellularLocation>
</comment>
<dbReference type="Gene3D" id="2.70.150.10">
    <property type="entry name" value="Calcium-transporting ATPase, cytoplasmic transduction domain A"/>
    <property type="match status" value="1"/>
</dbReference>
<feature type="transmembrane region" description="Helical" evidence="11">
    <location>
        <begin position="256"/>
        <end position="276"/>
    </location>
</feature>
<dbReference type="InterPro" id="IPR023298">
    <property type="entry name" value="ATPase_P-typ_TM_dom_sf"/>
</dbReference>
<feature type="transmembrane region" description="Helical" evidence="11">
    <location>
        <begin position="91"/>
        <end position="107"/>
    </location>
</feature>
<keyword evidence="6" id="KW-0547">Nucleotide-binding</keyword>
<dbReference type="Gene3D" id="3.40.50.1000">
    <property type="entry name" value="HAD superfamily/HAD-like"/>
    <property type="match status" value="1"/>
</dbReference>
<feature type="transmembrane region" description="Helical" evidence="11">
    <location>
        <begin position="836"/>
        <end position="856"/>
    </location>
</feature>
<dbReference type="Gene3D" id="1.20.1110.10">
    <property type="entry name" value="Calcium-transporting ATPase, transmembrane domain"/>
    <property type="match status" value="1"/>
</dbReference>
<dbReference type="InterPro" id="IPR004014">
    <property type="entry name" value="ATPase_P-typ_cation-transptr_N"/>
</dbReference>
<evidence type="ECO:0000256" key="3">
    <source>
        <dbReference type="ARBA" id="ARBA00022475"/>
    </source>
</evidence>
<evidence type="ECO:0000256" key="6">
    <source>
        <dbReference type="ARBA" id="ARBA00022741"/>
    </source>
</evidence>
<feature type="transmembrane region" description="Helical" evidence="11">
    <location>
        <begin position="725"/>
        <end position="745"/>
    </location>
</feature>
<dbReference type="Pfam" id="PF00689">
    <property type="entry name" value="Cation_ATPase_C"/>
    <property type="match status" value="1"/>
</dbReference>
<dbReference type="GO" id="GO:0005524">
    <property type="term" value="F:ATP binding"/>
    <property type="evidence" value="ECO:0007669"/>
    <property type="project" value="UniProtKB-KW"/>
</dbReference>
<evidence type="ECO:0000256" key="10">
    <source>
        <dbReference type="ARBA" id="ARBA00023136"/>
    </source>
</evidence>
<feature type="transmembrane region" description="Helical" evidence="11">
    <location>
        <begin position="868"/>
        <end position="888"/>
    </location>
</feature>
<evidence type="ECO:0000256" key="7">
    <source>
        <dbReference type="ARBA" id="ARBA00022840"/>
    </source>
</evidence>
<dbReference type="Pfam" id="PF13246">
    <property type="entry name" value="Cation_ATPase"/>
    <property type="match status" value="1"/>
</dbReference>
<dbReference type="InterPro" id="IPR001757">
    <property type="entry name" value="P_typ_ATPase"/>
</dbReference>
<dbReference type="PANTHER" id="PTHR43294:SF21">
    <property type="entry name" value="CATION TRANSPORTING ATPASE"/>
    <property type="match status" value="1"/>
</dbReference>
<dbReference type="InterPro" id="IPR059000">
    <property type="entry name" value="ATPase_P-type_domA"/>
</dbReference>
<dbReference type="KEGG" id="mox:DAMO_2283"/>
<proteinExistence type="inferred from homology"/>
<dbReference type="GO" id="GO:0016887">
    <property type="term" value="F:ATP hydrolysis activity"/>
    <property type="evidence" value="ECO:0007669"/>
    <property type="project" value="InterPro"/>
</dbReference>
<keyword evidence="5" id="KW-0479">Metal-binding</keyword>
<dbReference type="Proteomes" id="UP000006898">
    <property type="component" value="Chromosome"/>
</dbReference>
<evidence type="ECO:0000256" key="2">
    <source>
        <dbReference type="ARBA" id="ARBA00005675"/>
    </source>
</evidence>
<dbReference type="FunFam" id="3.40.50.1000:FF:000001">
    <property type="entry name" value="Phospholipid-transporting ATPase IC"/>
    <property type="match status" value="1"/>
</dbReference>
<dbReference type="SUPFAM" id="SSF81653">
    <property type="entry name" value="Calcium ATPase, transduction domain A"/>
    <property type="match status" value="1"/>
</dbReference>
<keyword evidence="10 11" id="KW-0472">Membrane</keyword>
<dbReference type="PRINTS" id="PR00119">
    <property type="entry name" value="CATATPASE"/>
</dbReference>
<dbReference type="InterPro" id="IPR050510">
    <property type="entry name" value="Cation_transp_ATPase_P-type"/>
</dbReference>
<dbReference type="AlphaFoldDB" id="D5MI40"/>
<dbReference type="InterPro" id="IPR036412">
    <property type="entry name" value="HAD-like_sf"/>
</dbReference>
<dbReference type="InterPro" id="IPR008250">
    <property type="entry name" value="ATPase_P-typ_transduc_dom_A_sf"/>
</dbReference>
<evidence type="ECO:0000313" key="13">
    <source>
        <dbReference type="EMBL" id="CBE69333.1"/>
    </source>
</evidence>
<dbReference type="SFLD" id="SFLDS00003">
    <property type="entry name" value="Haloacid_Dehalogenase"/>
    <property type="match status" value="1"/>
</dbReference>
<dbReference type="GO" id="GO:0019829">
    <property type="term" value="F:ATPase-coupled monoatomic cation transmembrane transporter activity"/>
    <property type="evidence" value="ECO:0007669"/>
    <property type="project" value="UniProtKB-ARBA"/>
</dbReference>
<dbReference type="PANTHER" id="PTHR43294">
    <property type="entry name" value="SODIUM/POTASSIUM-TRANSPORTING ATPASE SUBUNIT ALPHA"/>
    <property type="match status" value="1"/>
</dbReference>
<organism evidence="13 14">
    <name type="scientific">Methylomirabilis oxygeniifera</name>
    <dbReference type="NCBI Taxonomy" id="671143"/>
    <lineage>
        <taxon>Bacteria</taxon>
        <taxon>Candidatus Methylomirabilota</taxon>
        <taxon>Candidatus Methylomirabilia</taxon>
        <taxon>Candidatus Methylomirabilales</taxon>
        <taxon>Candidatus Methylomirabilaceae</taxon>
        <taxon>Candidatus Methylomirabilis</taxon>
    </lineage>
</organism>
<dbReference type="SUPFAM" id="SSF81660">
    <property type="entry name" value="Metal cation-transporting ATPase, ATP-binding domain N"/>
    <property type="match status" value="1"/>
</dbReference>
<dbReference type="eggNOG" id="COG0474">
    <property type="taxonomic scope" value="Bacteria"/>
</dbReference>
<dbReference type="GO" id="GO:0046873">
    <property type="term" value="F:metal ion transmembrane transporter activity"/>
    <property type="evidence" value="ECO:0007669"/>
    <property type="project" value="UniProtKB-ARBA"/>
</dbReference>
<gene>
    <name evidence="13" type="primary">pacL</name>
    <name evidence="13" type="ORF">DAMO_2283</name>
</gene>
<evidence type="ECO:0000256" key="4">
    <source>
        <dbReference type="ARBA" id="ARBA00022692"/>
    </source>
</evidence>
<dbReference type="InterPro" id="IPR006068">
    <property type="entry name" value="ATPase_P-typ_cation-transptr_C"/>
</dbReference>
<dbReference type="GO" id="GO:0015662">
    <property type="term" value="F:P-type ion transporter activity"/>
    <property type="evidence" value="ECO:0007669"/>
    <property type="project" value="UniProtKB-ARBA"/>
</dbReference>
<feature type="transmembrane region" description="Helical" evidence="11">
    <location>
        <begin position="798"/>
        <end position="815"/>
    </location>
</feature>
<dbReference type="FunFam" id="2.70.150.10:FF:000016">
    <property type="entry name" value="Calcium-transporting P-type ATPase putative"/>
    <property type="match status" value="1"/>
</dbReference>
<dbReference type="SMART" id="SM00831">
    <property type="entry name" value="Cation_ATPase_N"/>
    <property type="match status" value="1"/>
</dbReference>
<dbReference type="InterPro" id="IPR023299">
    <property type="entry name" value="ATPase_P-typ_cyto_dom_N"/>
</dbReference>
<keyword evidence="3" id="KW-1003">Cell membrane</keyword>
<feature type="transmembrane region" description="Helical" evidence="11">
    <location>
        <begin position="765"/>
        <end position="792"/>
    </location>
</feature>
<dbReference type="PRINTS" id="PR00120">
    <property type="entry name" value="HATPASE"/>
</dbReference>
<evidence type="ECO:0000259" key="12">
    <source>
        <dbReference type="SMART" id="SM00831"/>
    </source>
</evidence>
<dbReference type="GO" id="GO:0046872">
    <property type="term" value="F:metal ion binding"/>
    <property type="evidence" value="ECO:0007669"/>
    <property type="project" value="UniProtKB-KW"/>
</dbReference>
<dbReference type="HOGENOM" id="CLU_002360_4_1_0"/>
<dbReference type="SFLD" id="SFLDF00027">
    <property type="entry name" value="p-type_atpase"/>
    <property type="match status" value="1"/>
</dbReference>
<dbReference type="STRING" id="671143.DAMO_2283"/>
<sequence>MGPPKSRLGFDPTLWHTLSNETIFAHLKSTPTGLTGAEAAQRLAEYGPNELQAAHRISPWTIFFEQFKNILIVILLVATALSAFLGHGIEAIAIAVIVLFAVLLGFAQEYRAERATEVLRQMAAPTATALRDREEVEIPARALVPGDVVLLRAGDKIPADVRLIEAVNLHIEEAALTGESVPVDKHAAPLTNGELLALGDRKNLAYAGTAATYGRGRAVVVATGMNTEFGKIAQMLQTVETGRTPLQANLDKIGRVLAWAALVVVAAIVVLGLYRGQPFIEMLMFGIALAVAVVPEALPAVVTISLAIGVQRMVKRHALMRRLQAVETLGSTSVICSDKTGTLTKDEMTVRKICVAWQMLDVSGAGYEPHGRFSREGLTIEPSSPLKLLLRAVALASDAHIVHSEANGRWHVKGDPTEGALVVVAVKAGLNKAELESQFPRVDEIPFTSETKRMTTLHSEPDGVVAYAKGAPEIILDSCVRHMTADGVTALDAEGREMIAEAARRMASEALRVLAVASKPRATPENAERDMTFLGLVGMIDPPRPEAKTAIETCEQAGIKPIMITGDHPLTAQAVARELGLLKTGRVVTGAELEAMSEAEFEREVENIDVYARVSPAHKLRVVTALQKRGHIVAMTGDGVNDAPALKKADIGIAMGITGTDVTKEAAAMTLTDDNFASIVAAVEEGRGIFDNIKKYLMYLLSSNIGEIVLMAGATLLGLPLPLTAVQILYVNLATDGLPALALAVDPPEPDLMRRKPRNPRTGIFTRPVVTVMMVGGLWSAAVNLGFFVWALDSGRSIEKAMTMTFVSLVLIESFKAYNFRSDRHSVLHQPFANRWLNLAIVWGLVPLVLIVYAPFLHEPFSTVSLPLVDWAIVVVLASTVSPVLELAKWMERRGWFGEMS</sequence>
<feature type="domain" description="Cation-transporting P-type ATPase N-terminal" evidence="12">
    <location>
        <begin position="14"/>
        <end position="87"/>
    </location>
</feature>
<evidence type="ECO:0000256" key="5">
    <source>
        <dbReference type="ARBA" id="ARBA00022723"/>
    </source>
</evidence>
<protein>
    <submittedName>
        <fullName evidence="13">Cation-transporting ATPase pacL</fullName>
        <ecNumber evidence="13">3.6.3.-</ecNumber>
    </submittedName>
</protein>
<feature type="transmembrane region" description="Helical" evidence="11">
    <location>
        <begin position="282"/>
        <end position="310"/>
    </location>
</feature>
<name>D5MI40_METO1</name>
<evidence type="ECO:0000313" key="14">
    <source>
        <dbReference type="Proteomes" id="UP000006898"/>
    </source>
</evidence>
<evidence type="ECO:0000256" key="11">
    <source>
        <dbReference type="SAM" id="Phobius"/>
    </source>
</evidence>
<dbReference type="SUPFAM" id="SSF56784">
    <property type="entry name" value="HAD-like"/>
    <property type="match status" value="1"/>
</dbReference>
<reference evidence="13 14" key="1">
    <citation type="journal article" date="2010" name="Nature">
        <title>Nitrite-driven anaerobic methane oxidation by oxygenic bacteria.</title>
        <authorList>
            <person name="Ettwig K.F."/>
            <person name="Butler M.K."/>
            <person name="Le Paslier D."/>
            <person name="Pelletier E."/>
            <person name="Mangenot S."/>
            <person name="Kuypers M.M.M."/>
            <person name="Schreiber F."/>
            <person name="Dutilh B.E."/>
            <person name="Zedelius J."/>
            <person name="de Beer D."/>
            <person name="Gloerich J."/>
            <person name="Wessels H.J.C.T."/>
            <person name="van Allen T."/>
            <person name="Luesken F."/>
            <person name="Wu M."/>
            <person name="van de Pas-Schoonen K.T."/>
            <person name="Op den Camp H.J.M."/>
            <person name="Janssen-Megens E.M."/>
            <person name="Francoijs K-J."/>
            <person name="Stunnenberg H."/>
            <person name="Weissenbach J."/>
            <person name="Jetten M.S.M."/>
            <person name="Strous M."/>
        </authorList>
    </citation>
    <scope>NUCLEOTIDE SEQUENCE [LARGE SCALE GENOMIC DNA]</scope>
</reference>
<keyword evidence="9 11" id="KW-1133">Transmembrane helix</keyword>
<dbReference type="Pfam" id="PF00122">
    <property type="entry name" value="E1-E2_ATPase"/>
    <property type="match status" value="1"/>
</dbReference>
<dbReference type="GO" id="GO:0140352">
    <property type="term" value="P:export from cell"/>
    <property type="evidence" value="ECO:0007669"/>
    <property type="project" value="UniProtKB-ARBA"/>
</dbReference>
<dbReference type="Pfam" id="PF00690">
    <property type="entry name" value="Cation_ATPase_N"/>
    <property type="match status" value="1"/>
</dbReference>
<dbReference type="FunFam" id="3.40.50.1000:FF:000028">
    <property type="entry name" value="Calcium-transporting P-type ATPase, putative"/>
    <property type="match status" value="1"/>
</dbReference>
<dbReference type="PROSITE" id="PS00154">
    <property type="entry name" value="ATPASE_E1_E2"/>
    <property type="match status" value="1"/>
</dbReference>
<keyword evidence="8" id="KW-1278">Translocase</keyword>
<feature type="transmembrane region" description="Helical" evidence="11">
    <location>
        <begin position="696"/>
        <end position="719"/>
    </location>
</feature>
<dbReference type="GO" id="GO:0098662">
    <property type="term" value="P:inorganic cation transmembrane transport"/>
    <property type="evidence" value="ECO:0007669"/>
    <property type="project" value="UniProtKB-ARBA"/>
</dbReference>